<sequence length="381" mass="40156">MKIIIYFCIWTVAWAIPVPQIKPLERHAVDKSVNLNLLAKLKVPIQDELNANDTTKESGVLLHENERGRQQYTKDGYKGERNGSEGAEVGEKSSSTSSMLANEEGNTEDLNGGTGKPETYGHDGLHQEDSTTANGIRGQVSIIDSAGTANGSNISGITENNSQNGGAGNASQSEDATVVQEDGHQVAGSNNGTGHEDEISGNFCRNGGDTSEETPQREGESNGNKETGVTPGESGDSNREDVALDNSDGRLSGNGADENEDKGSGDDEGEETGNGEKGPDNSKGQEGQPHETEGDDDNSLGQSSISGEADDPADKEDTHAIDGHNTSKSEDDFDGISGDNGSQKIEDTQKHNHRESKAVENGITEKLEPPAIGKNQVKVSL</sequence>
<dbReference type="GO" id="GO:0005634">
    <property type="term" value="C:nucleus"/>
    <property type="evidence" value="ECO:0007669"/>
    <property type="project" value="TreeGrafter"/>
</dbReference>
<evidence type="ECO:0000256" key="1">
    <source>
        <dbReference type="SAM" id="MobiDB-lite"/>
    </source>
</evidence>
<feature type="compositionally biased region" description="Basic and acidic residues" evidence="1">
    <location>
        <begin position="344"/>
        <end position="368"/>
    </location>
</feature>
<feature type="compositionally biased region" description="Basic and acidic residues" evidence="1">
    <location>
        <begin position="315"/>
        <end position="330"/>
    </location>
</feature>
<feature type="region of interest" description="Disordered" evidence="1">
    <location>
        <begin position="54"/>
        <end position="131"/>
    </location>
</feature>
<feature type="chain" id="PRO_5028948142" evidence="2">
    <location>
        <begin position="16"/>
        <end position="381"/>
    </location>
</feature>
<keyword evidence="2" id="KW-0732">Signal</keyword>
<dbReference type="PANTHER" id="PTHR47819:SF1">
    <property type="entry name" value="DENTIN SIALOPHOSPHOPROTEIN"/>
    <property type="match status" value="1"/>
</dbReference>
<organism evidence="3 4">
    <name type="scientific">Delphinapterus leucas</name>
    <name type="common">Beluga whale</name>
    <dbReference type="NCBI Taxonomy" id="9749"/>
    <lineage>
        <taxon>Eukaryota</taxon>
        <taxon>Metazoa</taxon>
        <taxon>Chordata</taxon>
        <taxon>Craniata</taxon>
        <taxon>Vertebrata</taxon>
        <taxon>Euteleostomi</taxon>
        <taxon>Mammalia</taxon>
        <taxon>Eutheria</taxon>
        <taxon>Laurasiatheria</taxon>
        <taxon>Artiodactyla</taxon>
        <taxon>Whippomorpha</taxon>
        <taxon>Cetacea</taxon>
        <taxon>Odontoceti</taxon>
        <taxon>Monodontidae</taxon>
        <taxon>Delphinapterus</taxon>
    </lineage>
</organism>
<feature type="compositionally biased region" description="Low complexity" evidence="1">
    <location>
        <begin position="160"/>
        <end position="173"/>
    </location>
</feature>
<dbReference type="Proteomes" id="UP000248483">
    <property type="component" value="Unplaced"/>
</dbReference>
<evidence type="ECO:0000313" key="3">
    <source>
        <dbReference type="Proteomes" id="UP000248483"/>
    </source>
</evidence>
<dbReference type="KEGG" id="dle:111179046"/>
<dbReference type="RefSeq" id="XP_030616983.1">
    <property type="nucleotide sequence ID" value="XM_030761123.1"/>
</dbReference>
<dbReference type="GO" id="GO:0005737">
    <property type="term" value="C:cytoplasm"/>
    <property type="evidence" value="ECO:0007669"/>
    <property type="project" value="TreeGrafter"/>
</dbReference>
<gene>
    <name evidence="4" type="primary">DSPP</name>
</gene>
<accession>A0A7F8KA16</accession>
<dbReference type="GO" id="GO:0071895">
    <property type="term" value="P:odontoblast differentiation"/>
    <property type="evidence" value="ECO:0007669"/>
    <property type="project" value="TreeGrafter"/>
</dbReference>
<keyword evidence="3" id="KW-1185">Reference proteome</keyword>
<feature type="compositionally biased region" description="Basic and acidic residues" evidence="1">
    <location>
        <begin position="119"/>
        <end position="129"/>
    </location>
</feature>
<dbReference type="GeneID" id="111179046"/>
<dbReference type="GO" id="GO:0097187">
    <property type="term" value="P:dentinogenesis"/>
    <property type="evidence" value="ECO:0007669"/>
    <property type="project" value="TreeGrafter"/>
</dbReference>
<evidence type="ECO:0000313" key="4">
    <source>
        <dbReference type="RefSeq" id="XP_030616983.1"/>
    </source>
</evidence>
<feature type="region of interest" description="Disordered" evidence="1">
    <location>
        <begin position="153"/>
        <end position="381"/>
    </location>
</feature>
<dbReference type="GO" id="GO:0005518">
    <property type="term" value="F:collagen binding"/>
    <property type="evidence" value="ECO:0007669"/>
    <property type="project" value="TreeGrafter"/>
</dbReference>
<reference evidence="4" key="1">
    <citation type="submission" date="2025-08" db="UniProtKB">
        <authorList>
            <consortium name="RefSeq"/>
        </authorList>
    </citation>
    <scope>IDENTIFICATION</scope>
    <source>
        <tissue evidence="4">Blood</tissue>
    </source>
</reference>
<dbReference type="PANTHER" id="PTHR47819">
    <property type="entry name" value="DENTIN SIALOPHOSPHOPROTEIN"/>
    <property type="match status" value="1"/>
</dbReference>
<dbReference type="AlphaFoldDB" id="A0A7F8KA16"/>
<feature type="signal peptide" evidence="2">
    <location>
        <begin position="1"/>
        <end position="15"/>
    </location>
</feature>
<protein>
    <submittedName>
        <fullName evidence="4">Dentin sialophosphoprotein</fullName>
    </submittedName>
</protein>
<proteinExistence type="predicted"/>
<evidence type="ECO:0000256" key="2">
    <source>
        <dbReference type="SAM" id="SignalP"/>
    </source>
</evidence>
<dbReference type="InParanoid" id="A0A7F8KA16"/>
<name>A0A7F8KA16_DELLE</name>
<dbReference type="CTD" id="1834"/>